<protein>
    <submittedName>
        <fullName evidence="1">Uncharacterized protein</fullName>
    </submittedName>
</protein>
<evidence type="ECO:0000313" key="1">
    <source>
        <dbReference type="EMBL" id="KKL94989.1"/>
    </source>
</evidence>
<name>A0A0F9G7V7_9ZZZZ</name>
<proteinExistence type="predicted"/>
<accession>A0A0F9G7V7</accession>
<gene>
    <name evidence="1" type="ORF">LCGC14_1859140</name>
</gene>
<comment type="caution">
    <text evidence="1">The sequence shown here is derived from an EMBL/GenBank/DDBJ whole genome shotgun (WGS) entry which is preliminary data.</text>
</comment>
<sequence>MRYILHNTSLYKEGIYSIYTEETKKLIAWNKPKKEKGNGNK</sequence>
<dbReference type="EMBL" id="LAZR01018790">
    <property type="protein sequence ID" value="KKL94989.1"/>
    <property type="molecule type" value="Genomic_DNA"/>
</dbReference>
<reference evidence="1" key="1">
    <citation type="journal article" date="2015" name="Nature">
        <title>Complex archaea that bridge the gap between prokaryotes and eukaryotes.</title>
        <authorList>
            <person name="Spang A."/>
            <person name="Saw J.H."/>
            <person name="Jorgensen S.L."/>
            <person name="Zaremba-Niedzwiedzka K."/>
            <person name="Martijn J."/>
            <person name="Lind A.E."/>
            <person name="van Eijk R."/>
            <person name="Schleper C."/>
            <person name="Guy L."/>
            <person name="Ettema T.J."/>
        </authorList>
    </citation>
    <scope>NUCLEOTIDE SEQUENCE</scope>
</reference>
<dbReference type="AlphaFoldDB" id="A0A0F9G7V7"/>
<organism evidence="1">
    <name type="scientific">marine sediment metagenome</name>
    <dbReference type="NCBI Taxonomy" id="412755"/>
    <lineage>
        <taxon>unclassified sequences</taxon>
        <taxon>metagenomes</taxon>
        <taxon>ecological metagenomes</taxon>
    </lineage>
</organism>